<proteinExistence type="predicted"/>
<feature type="transmembrane region" description="Helical" evidence="1">
    <location>
        <begin position="46"/>
        <end position="69"/>
    </location>
</feature>
<dbReference type="KEGG" id="hmn:HM131_12960"/>
<evidence type="ECO:0000313" key="3">
    <source>
        <dbReference type="Proteomes" id="UP000192527"/>
    </source>
</evidence>
<name>A0A1W5ZWP8_9BACI</name>
<reference evidence="2 3" key="1">
    <citation type="submission" date="2017-04" db="EMBL/GenBank/DDBJ databases">
        <title>The whole genome sequencing and assembly of Halobacillus mangrovi strain.</title>
        <authorList>
            <person name="Lee S.-J."/>
            <person name="Park M.-K."/>
            <person name="Kim J.-Y."/>
            <person name="Lee Y.-J."/>
            <person name="Yi H."/>
            <person name="Bahn Y.-S."/>
            <person name="Kim J.F."/>
            <person name="Lee D.-W."/>
        </authorList>
    </citation>
    <scope>NUCLEOTIDE SEQUENCE [LARGE SCALE GENOMIC DNA]</scope>
    <source>
        <strain evidence="2 3">KTB 131</strain>
    </source>
</reference>
<accession>A0A1W5ZWP8</accession>
<dbReference type="Proteomes" id="UP000192527">
    <property type="component" value="Chromosome"/>
</dbReference>
<dbReference type="RefSeq" id="WP_085030161.1">
    <property type="nucleotide sequence ID" value="NZ_CP020772.1"/>
</dbReference>
<dbReference type="OrthoDB" id="2973097at2"/>
<keyword evidence="1" id="KW-0472">Membrane</keyword>
<dbReference type="EMBL" id="CP020772">
    <property type="protein sequence ID" value="ARI77700.1"/>
    <property type="molecule type" value="Genomic_DNA"/>
</dbReference>
<keyword evidence="1" id="KW-1133">Transmembrane helix</keyword>
<organism evidence="2 3">
    <name type="scientific">Halobacillus mangrovi</name>
    <dbReference type="NCBI Taxonomy" id="402384"/>
    <lineage>
        <taxon>Bacteria</taxon>
        <taxon>Bacillati</taxon>
        <taxon>Bacillota</taxon>
        <taxon>Bacilli</taxon>
        <taxon>Bacillales</taxon>
        <taxon>Bacillaceae</taxon>
        <taxon>Halobacillus</taxon>
    </lineage>
</organism>
<keyword evidence="3" id="KW-1185">Reference proteome</keyword>
<protein>
    <submittedName>
        <fullName evidence="2">Uncharacterized protein</fullName>
    </submittedName>
</protein>
<keyword evidence="1" id="KW-0812">Transmembrane</keyword>
<sequence>MQNLFEVSWFVPALWVTFAVSVFWAYHSFKAKRYGMVLVAGMVQIMISPAFAVTIGPVILALGVIQFYVGIVNTKKGESYEA</sequence>
<gene>
    <name evidence="2" type="ORF">HM131_12960</name>
</gene>
<evidence type="ECO:0000256" key="1">
    <source>
        <dbReference type="SAM" id="Phobius"/>
    </source>
</evidence>
<evidence type="ECO:0000313" key="2">
    <source>
        <dbReference type="EMBL" id="ARI77700.1"/>
    </source>
</evidence>
<dbReference type="AlphaFoldDB" id="A0A1W5ZWP8"/>
<feature type="transmembrane region" description="Helical" evidence="1">
    <location>
        <begin position="7"/>
        <end position="26"/>
    </location>
</feature>